<evidence type="ECO:0000313" key="2">
    <source>
        <dbReference type="Proteomes" id="UP000824169"/>
    </source>
</evidence>
<evidence type="ECO:0000313" key="1">
    <source>
        <dbReference type="EMBL" id="HIV24298.1"/>
    </source>
</evidence>
<dbReference type="AlphaFoldDB" id="A0A9D1T9S4"/>
<gene>
    <name evidence="1" type="ORF">IAB71_00685</name>
</gene>
<dbReference type="Proteomes" id="UP000824169">
    <property type="component" value="Unassembled WGS sequence"/>
</dbReference>
<reference evidence="1" key="1">
    <citation type="submission" date="2020-10" db="EMBL/GenBank/DDBJ databases">
        <authorList>
            <person name="Gilroy R."/>
        </authorList>
    </citation>
    <scope>NUCLEOTIDE SEQUENCE</scope>
    <source>
        <strain evidence="1">CHK188-20938</strain>
    </source>
</reference>
<dbReference type="CDD" id="cd07067">
    <property type="entry name" value="HP_PGM_like"/>
    <property type="match status" value="1"/>
</dbReference>
<dbReference type="EMBL" id="DVOO01000003">
    <property type="protein sequence ID" value="HIV24298.1"/>
    <property type="molecule type" value="Genomic_DNA"/>
</dbReference>
<dbReference type="PANTHER" id="PTHR48100:SF1">
    <property type="entry name" value="HISTIDINE PHOSPHATASE FAMILY PROTEIN-RELATED"/>
    <property type="match status" value="1"/>
</dbReference>
<dbReference type="GO" id="GO:0016791">
    <property type="term" value="F:phosphatase activity"/>
    <property type="evidence" value="ECO:0007669"/>
    <property type="project" value="TreeGrafter"/>
</dbReference>
<organism evidence="1 2">
    <name type="scientific">Candidatus Scatomonas pullistercoris</name>
    <dbReference type="NCBI Taxonomy" id="2840920"/>
    <lineage>
        <taxon>Bacteria</taxon>
        <taxon>Bacillati</taxon>
        <taxon>Bacillota</taxon>
        <taxon>Clostridia</taxon>
        <taxon>Lachnospirales</taxon>
        <taxon>Lachnospiraceae</taxon>
        <taxon>Lachnospiraceae incertae sedis</taxon>
        <taxon>Candidatus Scatomonas</taxon>
    </lineage>
</organism>
<proteinExistence type="predicted"/>
<dbReference type="InterPro" id="IPR029033">
    <property type="entry name" value="His_PPase_superfam"/>
</dbReference>
<comment type="caution">
    <text evidence="1">The sequence shown here is derived from an EMBL/GenBank/DDBJ whole genome shotgun (WGS) entry which is preliminary data.</text>
</comment>
<accession>A0A9D1T9S4</accession>
<dbReference type="InterPro" id="IPR013078">
    <property type="entry name" value="His_Pase_superF_clade-1"/>
</dbReference>
<dbReference type="PANTHER" id="PTHR48100">
    <property type="entry name" value="BROAD-SPECIFICITY PHOSPHATASE YOR283W-RELATED"/>
    <property type="match status" value="1"/>
</dbReference>
<dbReference type="GO" id="GO:0005737">
    <property type="term" value="C:cytoplasm"/>
    <property type="evidence" value="ECO:0007669"/>
    <property type="project" value="TreeGrafter"/>
</dbReference>
<dbReference type="Gene3D" id="3.40.50.1240">
    <property type="entry name" value="Phosphoglycerate mutase-like"/>
    <property type="match status" value="1"/>
</dbReference>
<name>A0A9D1T9S4_9FIRM</name>
<protein>
    <submittedName>
        <fullName evidence="1">Histidine phosphatase family protein</fullName>
    </submittedName>
</protein>
<sequence length="203" mass="22974">MLKMYMIRHGKTYGNTLGRYIGTTDEPLLPEEAADLQKYSLGSVDRVYASPRKRCLETAEILFPGQEITVVDEFAECDFGEFENKNYQELSGNPNYQKWVDSGGTMEFPGGESRGEFRARCIAGLERVVREACENQWEEVALIVHGGTIMSILETYGFPHQDYYQWHVDNAEGYRVRLFPDSFLAGGRQLVVDGKIVRGGGHD</sequence>
<dbReference type="Pfam" id="PF00300">
    <property type="entry name" value="His_Phos_1"/>
    <property type="match status" value="1"/>
</dbReference>
<reference evidence="1" key="2">
    <citation type="journal article" date="2021" name="PeerJ">
        <title>Extensive microbial diversity within the chicken gut microbiome revealed by metagenomics and culture.</title>
        <authorList>
            <person name="Gilroy R."/>
            <person name="Ravi A."/>
            <person name="Getino M."/>
            <person name="Pursley I."/>
            <person name="Horton D.L."/>
            <person name="Alikhan N.F."/>
            <person name="Baker D."/>
            <person name="Gharbi K."/>
            <person name="Hall N."/>
            <person name="Watson M."/>
            <person name="Adriaenssens E.M."/>
            <person name="Foster-Nyarko E."/>
            <person name="Jarju S."/>
            <person name="Secka A."/>
            <person name="Antonio M."/>
            <person name="Oren A."/>
            <person name="Chaudhuri R.R."/>
            <person name="La Ragione R."/>
            <person name="Hildebrand F."/>
            <person name="Pallen M.J."/>
        </authorList>
    </citation>
    <scope>NUCLEOTIDE SEQUENCE</scope>
    <source>
        <strain evidence="1">CHK188-20938</strain>
    </source>
</reference>
<dbReference type="SMART" id="SM00855">
    <property type="entry name" value="PGAM"/>
    <property type="match status" value="1"/>
</dbReference>
<dbReference type="SUPFAM" id="SSF53254">
    <property type="entry name" value="Phosphoglycerate mutase-like"/>
    <property type="match status" value="1"/>
</dbReference>
<dbReference type="InterPro" id="IPR050275">
    <property type="entry name" value="PGM_Phosphatase"/>
</dbReference>